<name>A0A8H4XC33_9HYPO</name>
<sequence>MDLRRNHQFDPFSEESQQLYGQDDSVPNIDWSNATEFLTAMGGPMPELPSPTEVRRRANENSTKIFSSYHSLKQILGRHEGTIQKRWTKKTRQQRLQILLKAWPAMPTSHRPDFEAFRKESKEERERGFKYKDHFMWPYINQEDLSQPKLMLLLLNARGRHPPPAFAAADNDAMHLGMVTKALIAIFFNEHTMVLHGATTAEEYGKPVDWTHIQMLLTGCIHGSNSSLVKDSSSLNHRLA</sequence>
<reference evidence="2" key="2">
    <citation type="submission" date="2020-05" db="EMBL/GenBank/DDBJ databases">
        <authorList>
            <person name="Kim H.-S."/>
            <person name="Proctor R.H."/>
            <person name="Brown D.W."/>
        </authorList>
    </citation>
    <scope>NUCLEOTIDE SEQUENCE</scope>
    <source>
        <strain evidence="2">NRRL 20472</strain>
    </source>
</reference>
<organism evidence="2 3">
    <name type="scientific">Fusarium sarcochroum</name>
    <dbReference type="NCBI Taxonomy" id="1208366"/>
    <lineage>
        <taxon>Eukaryota</taxon>
        <taxon>Fungi</taxon>
        <taxon>Dikarya</taxon>
        <taxon>Ascomycota</taxon>
        <taxon>Pezizomycotina</taxon>
        <taxon>Sordariomycetes</taxon>
        <taxon>Hypocreomycetidae</taxon>
        <taxon>Hypocreales</taxon>
        <taxon>Nectriaceae</taxon>
        <taxon>Fusarium</taxon>
        <taxon>Fusarium lateritium species complex</taxon>
    </lineage>
</organism>
<dbReference type="OrthoDB" id="2922289at2759"/>
<dbReference type="EMBL" id="JABEXW010000158">
    <property type="protein sequence ID" value="KAF4969542.1"/>
    <property type="molecule type" value="Genomic_DNA"/>
</dbReference>
<protein>
    <submittedName>
        <fullName evidence="2">Uncharacterized protein</fullName>
    </submittedName>
</protein>
<proteinExistence type="predicted"/>
<reference evidence="2" key="1">
    <citation type="journal article" date="2020" name="BMC Genomics">
        <title>Correction to: Identification and distribution of gene clusters required for synthesis of sphingolipid metabolism inhibitors in diverse species of the filamentous fungus Fusarium.</title>
        <authorList>
            <person name="Kim H.S."/>
            <person name="Lohmar J.M."/>
            <person name="Busman M."/>
            <person name="Brown D.W."/>
            <person name="Naumann T.A."/>
            <person name="Divon H.H."/>
            <person name="Lysoe E."/>
            <person name="Uhlig S."/>
            <person name="Proctor R.H."/>
        </authorList>
    </citation>
    <scope>NUCLEOTIDE SEQUENCE</scope>
    <source>
        <strain evidence="2">NRRL 20472</strain>
    </source>
</reference>
<comment type="caution">
    <text evidence="2">The sequence shown here is derived from an EMBL/GenBank/DDBJ whole genome shotgun (WGS) entry which is preliminary data.</text>
</comment>
<dbReference type="AlphaFoldDB" id="A0A8H4XC33"/>
<evidence type="ECO:0000313" key="3">
    <source>
        <dbReference type="Proteomes" id="UP000622797"/>
    </source>
</evidence>
<evidence type="ECO:0000256" key="1">
    <source>
        <dbReference type="SAM" id="MobiDB-lite"/>
    </source>
</evidence>
<dbReference type="PANTHER" id="PTHR40788:SF2">
    <property type="entry name" value="CLR5 DOMAIN-CONTAINING PROTEIN"/>
    <property type="match status" value="1"/>
</dbReference>
<dbReference type="PANTHER" id="PTHR40788">
    <property type="entry name" value="CLR5 DOMAIN-CONTAINING PROTEIN-RELATED"/>
    <property type="match status" value="1"/>
</dbReference>
<gene>
    <name evidence="2" type="ORF">FSARC_3225</name>
</gene>
<keyword evidence="3" id="KW-1185">Reference proteome</keyword>
<dbReference type="Proteomes" id="UP000622797">
    <property type="component" value="Unassembled WGS sequence"/>
</dbReference>
<accession>A0A8H4XC33</accession>
<evidence type="ECO:0000313" key="2">
    <source>
        <dbReference type="EMBL" id="KAF4969542.1"/>
    </source>
</evidence>
<feature type="region of interest" description="Disordered" evidence="1">
    <location>
        <begin position="1"/>
        <end position="25"/>
    </location>
</feature>